<evidence type="ECO:0000313" key="3">
    <source>
        <dbReference type="Proteomes" id="UP000051783"/>
    </source>
</evidence>
<proteinExistence type="predicted"/>
<dbReference type="CDD" id="cd02062">
    <property type="entry name" value="Nitro_FMN_reductase"/>
    <property type="match status" value="1"/>
</dbReference>
<dbReference type="InterPro" id="IPR029479">
    <property type="entry name" value="Nitroreductase"/>
</dbReference>
<dbReference type="Proteomes" id="UP000051783">
    <property type="component" value="Unassembled WGS sequence"/>
</dbReference>
<name>A0A0R2ML86_9LACO</name>
<dbReference type="RefSeq" id="WP_057705359.1">
    <property type="nucleotide sequence ID" value="NZ_JQCL01000012.1"/>
</dbReference>
<dbReference type="Pfam" id="PF00881">
    <property type="entry name" value="Nitroreductase"/>
    <property type="match status" value="1"/>
</dbReference>
<sequence>MEALKMIQSRKAIREFSGQISDEQLQTILKAGNAGAVGMSQFENYRIIAVQKPAIISQLNGLHGAPTAIIVAASAASTMEAVSAGVIVHNMELAAEDLGLGANYNMASLGSIPADILPAGFKPLIVLTLGQTTETFTPRDLPDDRIQKEIIK</sequence>
<dbReference type="OrthoDB" id="9783470at2"/>
<evidence type="ECO:0000259" key="1">
    <source>
        <dbReference type="Pfam" id="PF00881"/>
    </source>
</evidence>
<gene>
    <name evidence="2" type="ORF">IV64_GL001125</name>
</gene>
<accession>A0A0R2ML86</accession>
<comment type="caution">
    <text evidence="2">The sequence shown here is derived from an EMBL/GenBank/DDBJ whole genome shotgun (WGS) entry which is preliminary data.</text>
</comment>
<organism evidence="2 3">
    <name type="scientific">Lactiplantibacillus xiangfangensis</name>
    <dbReference type="NCBI Taxonomy" id="942150"/>
    <lineage>
        <taxon>Bacteria</taxon>
        <taxon>Bacillati</taxon>
        <taxon>Bacillota</taxon>
        <taxon>Bacilli</taxon>
        <taxon>Lactobacillales</taxon>
        <taxon>Lactobacillaceae</taxon>
        <taxon>Lactiplantibacillus</taxon>
    </lineage>
</organism>
<protein>
    <submittedName>
        <fullName evidence="2">Nitroreductase</fullName>
    </submittedName>
</protein>
<keyword evidence="3" id="KW-1185">Reference proteome</keyword>
<reference evidence="2 3" key="1">
    <citation type="journal article" date="2015" name="Genome Announc.">
        <title>Expanding the biotechnology potential of lactobacilli through comparative genomics of 213 strains and associated genera.</title>
        <authorList>
            <person name="Sun Z."/>
            <person name="Harris H.M."/>
            <person name="McCann A."/>
            <person name="Guo C."/>
            <person name="Argimon S."/>
            <person name="Zhang W."/>
            <person name="Yang X."/>
            <person name="Jeffery I.B."/>
            <person name="Cooney J.C."/>
            <person name="Kagawa T.F."/>
            <person name="Liu W."/>
            <person name="Song Y."/>
            <person name="Salvetti E."/>
            <person name="Wrobel A."/>
            <person name="Rasinkangas P."/>
            <person name="Parkhill J."/>
            <person name="Rea M.C."/>
            <person name="O'Sullivan O."/>
            <person name="Ritari J."/>
            <person name="Douillard F.P."/>
            <person name="Paul Ross R."/>
            <person name="Yang R."/>
            <person name="Briner A.E."/>
            <person name="Felis G.E."/>
            <person name="de Vos W.M."/>
            <person name="Barrangou R."/>
            <person name="Klaenhammer T.R."/>
            <person name="Caufield P.W."/>
            <person name="Cui Y."/>
            <person name="Zhang H."/>
            <person name="O'Toole P.W."/>
        </authorList>
    </citation>
    <scope>NUCLEOTIDE SEQUENCE [LARGE SCALE GENOMIC DNA]</scope>
    <source>
        <strain evidence="2 3">LMG 26013</strain>
    </source>
</reference>
<dbReference type="STRING" id="942150.IV64_GL001125"/>
<evidence type="ECO:0000313" key="2">
    <source>
        <dbReference type="EMBL" id="KRO14510.1"/>
    </source>
</evidence>
<dbReference type="PATRIC" id="fig|942150.3.peg.1161"/>
<dbReference type="Gene3D" id="3.40.109.10">
    <property type="entry name" value="NADH Oxidase"/>
    <property type="match status" value="1"/>
</dbReference>
<dbReference type="EMBL" id="JQCL01000012">
    <property type="protein sequence ID" value="KRO14510.1"/>
    <property type="molecule type" value="Genomic_DNA"/>
</dbReference>
<feature type="domain" description="Nitroreductase" evidence="1">
    <location>
        <begin position="61"/>
        <end position="104"/>
    </location>
</feature>
<dbReference type="AlphaFoldDB" id="A0A0R2ML86"/>
<dbReference type="InterPro" id="IPR000415">
    <property type="entry name" value="Nitroreductase-like"/>
</dbReference>
<dbReference type="SUPFAM" id="SSF55469">
    <property type="entry name" value="FMN-dependent nitroreductase-like"/>
    <property type="match status" value="1"/>
</dbReference>
<dbReference type="GO" id="GO:0016491">
    <property type="term" value="F:oxidoreductase activity"/>
    <property type="evidence" value="ECO:0007669"/>
    <property type="project" value="InterPro"/>
</dbReference>